<proteinExistence type="predicted"/>
<gene>
    <name evidence="1" type="ORF">C41B8_08410</name>
</gene>
<dbReference type="EMBL" id="APNK01000009">
    <property type="protein sequence ID" value="KEZ77824.1"/>
    <property type="molecule type" value="Genomic_DNA"/>
</dbReference>
<name>A0A084IM90_SALHC</name>
<reference evidence="1 2" key="1">
    <citation type="submission" date="2013-03" db="EMBL/GenBank/DDBJ databases">
        <title>Salinisphaera hydrothermalis C41B8 Genome Sequencing.</title>
        <authorList>
            <person name="Li C."/>
            <person name="Lai Q."/>
            <person name="Shao Z."/>
        </authorList>
    </citation>
    <scope>NUCLEOTIDE SEQUENCE [LARGE SCALE GENOMIC DNA]</scope>
    <source>
        <strain evidence="1 2">C41B8</strain>
    </source>
</reference>
<organism evidence="1 2">
    <name type="scientific">Salinisphaera hydrothermalis (strain C41B8)</name>
    <dbReference type="NCBI Taxonomy" id="1304275"/>
    <lineage>
        <taxon>Bacteria</taxon>
        <taxon>Pseudomonadati</taxon>
        <taxon>Pseudomonadota</taxon>
        <taxon>Gammaproteobacteria</taxon>
        <taxon>Salinisphaerales</taxon>
        <taxon>Salinisphaeraceae</taxon>
        <taxon>Salinisphaera</taxon>
    </lineage>
</organism>
<evidence type="ECO:0000313" key="2">
    <source>
        <dbReference type="Proteomes" id="UP000028302"/>
    </source>
</evidence>
<dbReference type="PROSITE" id="PS51257">
    <property type="entry name" value="PROKAR_LIPOPROTEIN"/>
    <property type="match status" value="1"/>
</dbReference>
<accession>A0A084IM90</accession>
<dbReference type="AlphaFoldDB" id="A0A084IM90"/>
<keyword evidence="2" id="KW-1185">Reference proteome</keyword>
<dbReference type="Proteomes" id="UP000028302">
    <property type="component" value="Unassembled WGS sequence"/>
</dbReference>
<dbReference type="STRING" id="1304275.C41B8_08410"/>
<comment type="caution">
    <text evidence="1">The sequence shown here is derived from an EMBL/GenBank/DDBJ whole genome shotgun (WGS) entry which is preliminary data.</text>
</comment>
<protein>
    <submittedName>
        <fullName evidence="1">Uncharacterized protein</fullName>
    </submittedName>
</protein>
<evidence type="ECO:0000313" key="1">
    <source>
        <dbReference type="EMBL" id="KEZ77824.1"/>
    </source>
</evidence>
<sequence>MLRRVKTAFRIVLVMKHSAEQIARAYGAALAVAACCVLGSAHASDLDTFSVFDSPDLNRQIHGRQHMVDLSAGPMRLGDASAFFGVDSLSDDANHYLTSGLQWKSADSGTPLLTVGAMHTSARGANIGSQTLMRAETQLQLGNRWYLPDLTFEADQLSSSGTTGSVLNGRATHLGVGRRFGASEYRIAYFQAGRGYQPWGSALTAGDRGVEMATAYDLGRRWRLSNTLMMHDGDIATGTRYGLVDKWSLSGIQRQAAIGQPWRFSAQIGDAGIVDPTGETPLSLELASRTRRWRDWHIDSALGWYQGDVTAPDAMPVDGGLWQVSARHDLDLAGVRTSFQPSFSIGGSQYGDQFLGSRTGLAMGFPGLLDNVALSVDYLSAGWGPIDHRSDMQMTLQITQNAGTVLPQLDSLVGRLRGRWFGRD</sequence>